<dbReference type="InterPro" id="IPR001790">
    <property type="entry name" value="Ribosomal_uL10"/>
</dbReference>
<dbReference type="GO" id="GO:0070180">
    <property type="term" value="F:large ribosomal subunit rRNA binding"/>
    <property type="evidence" value="ECO:0007669"/>
    <property type="project" value="UniProtKB-UniRule"/>
</dbReference>
<keyword evidence="7" id="KW-1185">Reference proteome</keyword>
<dbReference type="Gene3D" id="3.30.70.1730">
    <property type="match status" value="1"/>
</dbReference>
<comment type="similarity">
    <text evidence="1 5">Belongs to the universal ribosomal protein uL10 family.</text>
</comment>
<proteinExistence type="inferred from homology"/>
<dbReference type="GO" id="GO:0005840">
    <property type="term" value="C:ribosome"/>
    <property type="evidence" value="ECO:0007669"/>
    <property type="project" value="UniProtKB-KW"/>
</dbReference>
<reference evidence="6 7" key="1">
    <citation type="submission" date="2019-08" db="EMBL/GenBank/DDBJ databases">
        <title>In-depth cultivation of the pig gut microbiome towards novel bacterial diversity and tailored functional studies.</title>
        <authorList>
            <person name="Wylensek D."/>
            <person name="Hitch T.C.A."/>
            <person name="Clavel T."/>
        </authorList>
    </citation>
    <scope>NUCLEOTIDE SEQUENCE [LARGE SCALE GENOMIC DNA]</scope>
    <source>
        <strain evidence="6 7">WCA-693-APC-5D-A</strain>
    </source>
</reference>
<evidence type="ECO:0000256" key="4">
    <source>
        <dbReference type="ARBA" id="ARBA00035202"/>
    </source>
</evidence>
<comment type="function">
    <text evidence="5">Forms part of the ribosomal stalk, playing a central role in the interaction of the ribosome with GTP-bound translation factors.</text>
</comment>
<keyword evidence="5" id="KW-0694">RNA-binding</keyword>
<dbReference type="GO" id="GO:0006412">
    <property type="term" value="P:translation"/>
    <property type="evidence" value="ECO:0007669"/>
    <property type="project" value="UniProtKB-UniRule"/>
</dbReference>
<organism evidence="6 7">
    <name type="scientific">Anaerovibrio slackiae</name>
    <dbReference type="NCBI Taxonomy" id="2652309"/>
    <lineage>
        <taxon>Bacteria</taxon>
        <taxon>Bacillati</taxon>
        <taxon>Bacillota</taxon>
        <taxon>Negativicutes</taxon>
        <taxon>Selenomonadales</taxon>
        <taxon>Selenomonadaceae</taxon>
        <taxon>Anaerovibrio</taxon>
    </lineage>
</organism>
<dbReference type="GeneID" id="96778280"/>
<dbReference type="RefSeq" id="WP_154406525.1">
    <property type="nucleotide sequence ID" value="NZ_JBGUTX010000293.1"/>
</dbReference>
<keyword evidence="5" id="KW-0699">rRNA-binding</keyword>
<evidence type="ECO:0000313" key="6">
    <source>
        <dbReference type="EMBL" id="MSU08357.1"/>
    </source>
</evidence>
<dbReference type="AlphaFoldDB" id="A0A6I2UC90"/>
<comment type="subunit">
    <text evidence="5">Part of the ribosomal stalk of the 50S ribosomal subunit. The N-terminus interacts with L11 and the large rRNA to form the base of the stalk. The C-terminus forms an elongated spine to which L12 dimers bind in a sequential fashion forming a multimeric L10(L12)X complex.</text>
</comment>
<accession>A0A6I2UC90</accession>
<dbReference type="PANTHER" id="PTHR11560">
    <property type="entry name" value="39S RIBOSOMAL PROTEIN L10, MITOCHONDRIAL"/>
    <property type="match status" value="1"/>
</dbReference>
<dbReference type="SUPFAM" id="SSF160369">
    <property type="entry name" value="Ribosomal protein L10-like"/>
    <property type="match status" value="1"/>
</dbReference>
<evidence type="ECO:0000256" key="1">
    <source>
        <dbReference type="ARBA" id="ARBA00008889"/>
    </source>
</evidence>
<dbReference type="EMBL" id="VUNR01000007">
    <property type="protein sequence ID" value="MSU08357.1"/>
    <property type="molecule type" value="Genomic_DNA"/>
</dbReference>
<dbReference type="NCBIfam" id="NF000955">
    <property type="entry name" value="PRK00099.1-1"/>
    <property type="match status" value="1"/>
</dbReference>
<keyword evidence="2 5" id="KW-0689">Ribosomal protein</keyword>
<dbReference type="Gene3D" id="6.10.250.290">
    <property type="match status" value="1"/>
</dbReference>
<evidence type="ECO:0000256" key="2">
    <source>
        <dbReference type="ARBA" id="ARBA00022980"/>
    </source>
</evidence>
<evidence type="ECO:0000256" key="5">
    <source>
        <dbReference type="HAMAP-Rule" id="MF_00362"/>
    </source>
</evidence>
<dbReference type="GO" id="GO:1990904">
    <property type="term" value="C:ribonucleoprotein complex"/>
    <property type="evidence" value="ECO:0007669"/>
    <property type="project" value="UniProtKB-KW"/>
</dbReference>
<gene>
    <name evidence="5" type="primary">rplJ</name>
    <name evidence="6" type="ORF">FYJ84_05075</name>
</gene>
<evidence type="ECO:0000256" key="3">
    <source>
        <dbReference type="ARBA" id="ARBA00023274"/>
    </source>
</evidence>
<dbReference type="Pfam" id="PF00466">
    <property type="entry name" value="Ribosomal_L10"/>
    <property type="match status" value="1"/>
</dbReference>
<evidence type="ECO:0000313" key="7">
    <source>
        <dbReference type="Proteomes" id="UP000433181"/>
    </source>
</evidence>
<dbReference type="InterPro" id="IPR022973">
    <property type="entry name" value="Ribosomal_uL10_bac"/>
</dbReference>
<dbReference type="HAMAP" id="MF_00362">
    <property type="entry name" value="Ribosomal_uL10"/>
    <property type="match status" value="1"/>
</dbReference>
<protein>
    <recommendedName>
        <fullName evidence="4 5">Large ribosomal subunit protein uL10</fullName>
    </recommendedName>
</protein>
<dbReference type="InterPro" id="IPR047865">
    <property type="entry name" value="Ribosomal_uL10_bac_type"/>
</dbReference>
<dbReference type="Proteomes" id="UP000433181">
    <property type="component" value="Unassembled WGS sequence"/>
</dbReference>
<dbReference type="InterPro" id="IPR043141">
    <property type="entry name" value="Ribosomal_uL10-like_sf"/>
</dbReference>
<keyword evidence="3 5" id="KW-0687">Ribonucleoprotein</keyword>
<dbReference type="CDD" id="cd05797">
    <property type="entry name" value="Ribosomal_L10"/>
    <property type="match status" value="1"/>
</dbReference>
<comment type="caution">
    <text evidence="6">The sequence shown here is derived from an EMBL/GenBank/DDBJ whole genome shotgun (WGS) entry which is preliminary data.</text>
</comment>
<sequence length="182" mass="19120">MAVTEKKKAIVAELKDKLTGCKGAVLVSYKGLTVAQDTELRVELRKAGVNYHVVKNTMTRIAATEAGMEELVAHLEGTTALAVSAEDAVAPAKVISEFIKKNNLAEQGILTVKAGIVEGKVVGADEVKAIASLPSREVLIGKLLGSIQAPLSNTVGVMGSMVRSIVTVLDAIRKQKEEQASA</sequence>
<name>A0A6I2UC90_9FIRM</name>